<gene>
    <name evidence="3" type="ORF">ENJ51_08125</name>
</gene>
<protein>
    <submittedName>
        <fullName evidence="3">Response regulator transcription factor</fullName>
    </submittedName>
</protein>
<proteinExistence type="predicted"/>
<evidence type="ECO:0000313" key="3">
    <source>
        <dbReference type="EMBL" id="HFC92766.1"/>
    </source>
</evidence>
<keyword evidence="1" id="KW-1133">Transmembrane helix</keyword>
<dbReference type="AlphaFoldDB" id="A0A7V2WV36"/>
<evidence type="ECO:0000256" key="1">
    <source>
        <dbReference type="SAM" id="Phobius"/>
    </source>
</evidence>
<dbReference type="GO" id="GO:0006355">
    <property type="term" value="P:regulation of DNA-templated transcription"/>
    <property type="evidence" value="ECO:0007669"/>
    <property type="project" value="InterPro"/>
</dbReference>
<dbReference type="Pfam" id="PF00196">
    <property type="entry name" value="GerE"/>
    <property type="match status" value="1"/>
</dbReference>
<keyword evidence="1" id="KW-0472">Membrane</keyword>
<dbReference type="EMBL" id="DRMS01000302">
    <property type="protein sequence ID" value="HFC92766.1"/>
    <property type="molecule type" value="Genomic_DNA"/>
</dbReference>
<evidence type="ECO:0000259" key="2">
    <source>
        <dbReference type="SMART" id="SM00421"/>
    </source>
</evidence>
<dbReference type="Gene3D" id="1.10.10.10">
    <property type="entry name" value="Winged helix-like DNA-binding domain superfamily/Winged helix DNA-binding domain"/>
    <property type="match status" value="1"/>
</dbReference>
<reference evidence="3" key="1">
    <citation type="journal article" date="2020" name="mSystems">
        <title>Genome- and Community-Level Interaction Insights into Carbon Utilization and Element Cycling Functions of Hydrothermarchaeota in Hydrothermal Sediment.</title>
        <authorList>
            <person name="Zhou Z."/>
            <person name="Liu Y."/>
            <person name="Xu W."/>
            <person name="Pan J."/>
            <person name="Luo Z.H."/>
            <person name="Li M."/>
        </authorList>
    </citation>
    <scope>NUCLEOTIDE SEQUENCE [LARGE SCALE GENOMIC DNA]</scope>
    <source>
        <strain evidence="3">HyVt-493</strain>
    </source>
</reference>
<name>A0A7V2WV36_LEUMU</name>
<dbReference type="InterPro" id="IPR016032">
    <property type="entry name" value="Sig_transdc_resp-reg_C-effctor"/>
</dbReference>
<organism evidence="3">
    <name type="scientific">Leucothrix mucor</name>
    <dbReference type="NCBI Taxonomy" id="45248"/>
    <lineage>
        <taxon>Bacteria</taxon>
        <taxon>Pseudomonadati</taxon>
        <taxon>Pseudomonadota</taxon>
        <taxon>Gammaproteobacteria</taxon>
        <taxon>Thiotrichales</taxon>
        <taxon>Thiotrichaceae</taxon>
        <taxon>Leucothrix</taxon>
    </lineage>
</organism>
<dbReference type="InterPro" id="IPR000792">
    <property type="entry name" value="Tscrpt_reg_LuxR_C"/>
</dbReference>
<feature type="domain" description="HTH luxR-type" evidence="2">
    <location>
        <begin position="88"/>
        <end position="145"/>
    </location>
</feature>
<comment type="caution">
    <text evidence="3">The sequence shown here is derived from an EMBL/GenBank/DDBJ whole genome shotgun (WGS) entry which is preliminary data.</text>
</comment>
<dbReference type="InterPro" id="IPR036388">
    <property type="entry name" value="WH-like_DNA-bd_sf"/>
</dbReference>
<feature type="transmembrane region" description="Helical" evidence="1">
    <location>
        <begin position="23"/>
        <end position="43"/>
    </location>
</feature>
<sequence>MLFSVISINTSDFIKDIMEGDEWFHIILEIITVGLSIGGVVMLTRMINHRTHIDEHLQQVESDLSLTHNKLQEIGREYSKHIQEQFLSWGFTKSEKDVALLILKGLSFNEIANARQTKEKTVRQQASSIYTKSGVSGRHELAAWFLEDLLV</sequence>
<accession>A0A7V2WV36</accession>
<keyword evidence="1" id="KW-0812">Transmembrane</keyword>
<dbReference type="GO" id="GO:0003677">
    <property type="term" value="F:DNA binding"/>
    <property type="evidence" value="ECO:0007669"/>
    <property type="project" value="InterPro"/>
</dbReference>
<dbReference type="Proteomes" id="UP000885750">
    <property type="component" value="Unassembled WGS sequence"/>
</dbReference>
<dbReference type="SMART" id="SM00421">
    <property type="entry name" value="HTH_LUXR"/>
    <property type="match status" value="1"/>
</dbReference>
<dbReference type="SUPFAM" id="SSF46894">
    <property type="entry name" value="C-terminal effector domain of the bipartite response regulators"/>
    <property type="match status" value="1"/>
</dbReference>